<dbReference type="EMBL" id="SWJQ01000505">
    <property type="protein sequence ID" value="TRZ13493.1"/>
    <property type="molecule type" value="Genomic_DNA"/>
</dbReference>
<feature type="compositionally biased region" description="Basic residues" evidence="1">
    <location>
        <begin position="23"/>
        <end position="36"/>
    </location>
</feature>
<protein>
    <submittedName>
        <fullName evidence="2">Uncharacterized protein</fullName>
    </submittedName>
</protein>
<reference evidence="2" key="1">
    <citation type="submission" date="2019-04" db="EMBL/GenBank/DDBJ databases">
        <title>Genome assembly of Zosterops borbonicus 15179.</title>
        <authorList>
            <person name="Leroy T."/>
            <person name="Anselmetti Y."/>
            <person name="Tilak M.-K."/>
            <person name="Nabholz B."/>
        </authorList>
    </citation>
    <scope>NUCLEOTIDE SEQUENCE</scope>
    <source>
        <strain evidence="2">HGM_15179</strain>
        <tissue evidence="2">Muscle</tissue>
    </source>
</reference>
<dbReference type="AlphaFoldDB" id="A0A8K1G8G2"/>
<evidence type="ECO:0000256" key="1">
    <source>
        <dbReference type="SAM" id="MobiDB-lite"/>
    </source>
</evidence>
<feature type="non-terminal residue" evidence="2">
    <location>
        <position position="1"/>
    </location>
</feature>
<organism evidence="2 3">
    <name type="scientific">Zosterops borbonicus</name>
    <dbReference type="NCBI Taxonomy" id="364589"/>
    <lineage>
        <taxon>Eukaryota</taxon>
        <taxon>Metazoa</taxon>
        <taxon>Chordata</taxon>
        <taxon>Craniata</taxon>
        <taxon>Vertebrata</taxon>
        <taxon>Euteleostomi</taxon>
        <taxon>Archelosauria</taxon>
        <taxon>Archosauria</taxon>
        <taxon>Dinosauria</taxon>
        <taxon>Saurischia</taxon>
        <taxon>Theropoda</taxon>
        <taxon>Coelurosauria</taxon>
        <taxon>Aves</taxon>
        <taxon>Neognathae</taxon>
        <taxon>Neoaves</taxon>
        <taxon>Telluraves</taxon>
        <taxon>Australaves</taxon>
        <taxon>Passeriformes</taxon>
        <taxon>Sylvioidea</taxon>
        <taxon>Zosteropidae</taxon>
        <taxon>Zosterops</taxon>
    </lineage>
</organism>
<sequence>RDPHSLPAGPRRAVPYLASLPRTPHRKRQRCSRRGRSAGPEGSRGALRPFFFPSFPPSPLPFLPPPSLSFPLSLLSLPFSLSLSRIHGRHSESYS</sequence>
<accession>A0A8K1G8G2</accession>
<feature type="non-terminal residue" evidence="2">
    <location>
        <position position="95"/>
    </location>
</feature>
<comment type="caution">
    <text evidence="2">The sequence shown here is derived from an EMBL/GenBank/DDBJ whole genome shotgun (WGS) entry which is preliminary data.</text>
</comment>
<evidence type="ECO:0000313" key="2">
    <source>
        <dbReference type="EMBL" id="TRZ13493.1"/>
    </source>
</evidence>
<proteinExistence type="predicted"/>
<feature type="region of interest" description="Disordered" evidence="1">
    <location>
        <begin position="1"/>
        <end position="45"/>
    </location>
</feature>
<name>A0A8K1G8G2_9PASS</name>
<evidence type="ECO:0000313" key="3">
    <source>
        <dbReference type="Proteomes" id="UP000796761"/>
    </source>
</evidence>
<dbReference type="Proteomes" id="UP000796761">
    <property type="component" value="Unassembled WGS sequence"/>
</dbReference>
<gene>
    <name evidence="2" type="ORF">HGM15179_013593</name>
</gene>
<keyword evidence="3" id="KW-1185">Reference proteome</keyword>